<dbReference type="EMBL" id="LJGP01000027">
    <property type="protein sequence ID" value="KWU03401.1"/>
    <property type="molecule type" value="Genomic_DNA"/>
</dbReference>
<evidence type="ECO:0000313" key="4">
    <source>
        <dbReference type="EMBL" id="KWU03401.1"/>
    </source>
</evidence>
<evidence type="ECO:0000256" key="3">
    <source>
        <dbReference type="ARBA" id="ARBA00023048"/>
    </source>
</evidence>
<dbReference type="GO" id="GO:0042742">
    <property type="term" value="P:defense response to bacterium"/>
    <property type="evidence" value="ECO:0007669"/>
    <property type="project" value="UniProtKB-KW"/>
</dbReference>
<gene>
    <name evidence="4" type="ORF">AEL95_07600</name>
</gene>
<dbReference type="GO" id="GO:0031640">
    <property type="term" value="P:killing of cells of another organism"/>
    <property type="evidence" value="ECO:0007669"/>
    <property type="project" value="UniProtKB-KW"/>
</dbReference>
<proteinExistence type="predicted"/>
<protein>
    <submittedName>
        <fullName evidence="4">Bacteriocin leader domain-containing protein</fullName>
    </submittedName>
</protein>
<dbReference type="PROSITE" id="PS51257">
    <property type="entry name" value="PROKAR_LIPOPROTEIN"/>
    <property type="match status" value="1"/>
</dbReference>
<dbReference type="RefSeq" id="WP_060462275.1">
    <property type="nucleotide sequence ID" value="NZ_AP025162.1"/>
</dbReference>
<reference evidence="4 5" key="1">
    <citation type="journal article" date="2016" name="Microbiology (Mosc.)">
        <title>Comparison of Lactobacillus crispatus isolates from Lactobacillus-dominated vaginal microbiomes with isolates from microbiomes containing bacterial vaginosis-associated bacteria.</title>
        <authorList>
            <person name="Abdelmaksoud A.A."/>
            <person name="Koparde V.N."/>
            <person name="Sheth N.U."/>
            <person name="Serrano M.G."/>
            <person name="Glascock A.L."/>
            <person name="Fettweis J.M."/>
            <person name="Strauss Iii J.F."/>
            <person name="Buck G.A."/>
            <person name="Jefferson K.K."/>
        </authorList>
    </citation>
    <scope>NUCLEOTIDE SEQUENCE [LARGE SCALE GENOMIC DNA]</scope>
    <source>
        <strain evidence="4 5">VMC3</strain>
    </source>
</reference>
<dbReference type="InterPro" id="IPR010133">
    <property type="entry name" value="Bacteriocin_signal_seq"/>
</dbReference>
<name>A0A109DDH1_9LACO</name>
<dbReference type="PATRIC" id="fig|47770.28.peg.960"/>
<sequence length="64" mass="6966">MMKEMNYKELEKVSGGTNWLGVGGSCLSGFIDALPSGSGMIKGCVEGAVKDFANQNRHKKHKHR</sequence>
<keyword evidence="1" id="KW-0929">Antimicrobial</keyword>
<keyword evidence="2" id="KW-0044">Antibiotic</keyword>
<comment type="caution">
    <text evidence="4">The sequence shown here is derived from an EMBL/GenBank/DDBJ whole genome shotgun (WGS) entry which is preliminary data.</text>
</comment>
<dbReference type="AlphaFoldDB" id="A0A109DDH1"/>
<evidence type="ECO:0000313" key="5">
    <source>
        <dbReference type="Proteomes" id="UP000067598"/>
    </source>
</evidence>
<evidence type="ECO:0000256" key="2">
    <source>
        <dbReference type="ARBA" id="ARBA00023022"/>
    </source>
</evidence>
<keyword evidence="3" id="KW-0078">Bacteriocin</keyword>
<accession>A0A109DDH1</accession>
<organism evidence="4 5">
    <name type="scientific">Lactobacillus crispatus</name>
    <dbReference type="NCBI Taxonomy" id="47770"/>
    <lineage>
        <taxon>Bacteria</taxon>
        <taxon>Bacillati</taxon>
        <taxon>Bacillota</taxon>
        <taxon>Bacilli</taxon>
        <taxon>Lactobacillales</taxon>
        <taxon>Lactobacillaceae</taxon>
        <taxon>Lactobacillus</taxon>
    </lineage>
</organism>
<dbReference type="NCBIfam" id="TIGR01847">
    <property type="entry name" value="bacteriocin_sig"/>
    <property type="match status" value="1"/>
</dbReference>
<evidence type="ECO:0000256" key="1">
    <source>
        <dbReference type="ARBA" id="ARBA00022529"/>
    </source>
</evidence>
<dbReference type="Proteomes" id="UP000067598">
    <property type="component" value="Unassembled WGS sequence"/>
</dbReference>